<dbReference type="InterPro" id="IPR002736">
    <property type="entry name" value="CitG"/>
</dbReference>
<keyword evidence="9" id="KW-1185">Reference proteome</keyword>
<sequence length="467" mass="52376">MAAQIFANGEQVDIPTVLMNRDRRVAIQNQLLKEIPDAAVVAAKLNIPGPIKNNEIIQAFFTTELNNFEAWLLERGLNFLVKVEWLDAVTGPERFYFVFASGLTVKKVTTEFEESTSFRRLFDLDVLVQENEQPRSLFRTEIDYPVRTCLICGRPAKECGRARAHTVDELQMRVAELINLASQQAEKQRLVNRLVTNGLRALTYEVVTWPKPGLVDPVEHAAHPDMDSYLFMDSSVALRTYLEQCAQAGINFKGDQLELLFKEIRRFGVAAEQVMFSATRGVNTHKGAIFSLGILTAAYATTMAKQGTITDEALRSTVRQMLQNLVKQDFNNLKQKAILTAGEKEYLKYGVAGIRGEAMAAYPTVFERGLSVFRQAKGTLDERILTTFVNLALHTEDTTLIKRAGTPKILAEKDQVFSELQKIGVNTPTGRKRLQEIQADFSNRHLSLGGTADLLIITIFLGLMEEK</sequence>
<keyword evidence="2 7" id="KW-0808">Transferase</keyword>
<dbReference type="InterPro" id="IPR005551">
    <property type="entry name" value="CitX"/>
</dbReference>
<accession>A0ABS2EM34</accession>
<dbReference type="Pfam" id="PF03802">
    <property type="entry name" value="CitX"/>
    <property type="match status" value="1"/>
</dbReference>
<proteinExistence type="inferred from homology"/>
<evidence type="ECO:0000256" key="6">
    <source>
        <dbReference type="ARBA" id="ARBA00048574"/>
    </source>
</evidence>
<dbReference type="NCBIfam" id="TIGR03125">
    <property type="entry name" value="citrate_citG"/>
    <property type="match status" value="1"/>
</dbReference>
<organism evidence="8 9">
    <name type="scientific">Limosilactobacillus alvi</name>
    <dbReference type="NCBI Taxonomy" id="990412"/>
    <lineage>
        <taxon>Bacteria</taxon>
        <taxon>Bacillati</taxon>
        <taxon>Bacillota</taxon>
        <taxon>Bacilli</taxon>
        <taxon>Lactobacillales</taxon>
        <taxon>Lactobacillaceae</taxon>
        <taxon>Limosilactobacillus</taxon>
    </lineage>
</organism>
<comment type="catalytic activity">
    <reaction evidence="1 7">
        <text>3'-dephospho-CoA + ATP = 2'-(5''-triphospho-alpha-D-ribosyl)-3'-dephospho-CoA + adenine</text>
        <dbReference type="Rhea" id="RHEA:15117"/>
        <dbReference type="ChEBI" id="CHEBI:16708"/>
        <dbReference type="ChEBI" id="CHEBI:30616"/>
        <dbReference type="ChEBI" id="CHEBI:57328"/>
        <dbReference type="ChEBI" id="CHEBI:61378"/>
        <dbReference type="EC" id="2.4.2.52"/>
    </reaction>
</comment>
<dbReference type="EMBL" id="JACJJQ010000004">
    <property type="protein sequence ID" value="MBM6753421.1"/>
    <property type="molecule type" value="Genomic_DNA"/>
</dbReference>
<keyword evidence="8" id="KW-0328">Glycosyltransferase</keyword>
<dbReference type="GO" id="GO:0046917">
    <property type="term" value="F:triphosphoribosyl-dephospho-CoA synthase activity"/>
    <property type="evidence" value="ECO:0007669"/>
    <property type="project" value="UniProtKB-EC"/>
</dbReference>
<evidence type="ECO:0000256" key="3">
    <source>
        <dbReference type="ARBA" id="ARBA00022695"/>
    </source>
</evidence>
<evidence type="ECO:0000256" key="7">
    <source>
        <dbReference type="HAMAP-Rule" id="MF_00397"/>
    </source>
</evidence>
<reference evidence="8 9" key="1">
    <citation type="journal article" date="2021" name="Sci. Rep.">
        <title>The distribution of antibiotic resistance genes in chicken gut microbiota commensals.</title>
        <authorList>
            <person name="Juricova H."/>
            <person name="Matiasovicova J."/>
            <person name="Kubasova T."/>
            <person name="Cejkova D."/>
            <person name="Rychlik I."/>
        </authorList>
    </citation>
    <scope>NUCLEOTIDE SEQUENCE [LARGE SCALE GENOMIC DNA]</scope>
    <source>
        <strain evidence="8 9">An810</strain>
    </source>
</reference>
<evidence type="ECO:0000313" key="8">
    <source>
        <dbReference type="EMBL" id="MBM6753421.1"/>
    </source>
</evidence>
<gene>
    <name evidence="7 8" type="primary">citG</name>
    <name evidence="8" type="ORF">H5993_01390</name>
</gene>
<dbReference type="PANTHER" id="PTHR30201">
    <property type="entry name" value="TRIPHOSPHORIBOSYL-DEPHOSPHO-COA SYNTHASE"/>
    <property type="match status" value="1"/>
</dbReference>
<dbReference type="PANTHER" id="PTHR30201:SF2">
    <property type="entry name" value="2-(5''-TRIPHOSPHORIBOSYL)-3'-DEPHOSPHOCOENZYME-A SYNTHASE"/>
    <property type="match status" value="1"/>
</dbReference>
<evidence type="ECO:0000256" key="2">
    <source>
        <dbReference type="ARBA" id="ARBA00022679"/>
    </source>
</evidence>
<keyword evidence="5 7" id="KW-0067">ATP-binding</keyword>
<dbReference type="RefSeq" id="WP_204775941.1">
    <property type="nucleotide sequence ID" value="NZ_JACJJQ010000004.1"/>
</dbReference>
<dbReference type="NCBIfam" id="TIGR03124">
    <property type="entry name" value="citrate_citX"/>
    <property type="match status" value="1"/>
</dbReference>
<protein>
    <recommendedName>
        <fullName evidence="7">Probable 2-(5''-triphosphoribosyl)-3'-dephosphocoenzyme-A synthase</fullName>
        <shortName evidence="7">2-(5''-triphosphoribosyl)-3'-dephospho-CoA synthase</shortName>
        <ecNumber evidence="7">2.4.2.52</ecNumber>
    </recommendedName>
</protein>
<dbReference type="Pfam" id="PF01874">
    <property type="entry name" value="CitG"/>
    <property type="match status" value="1"/>
</dbReference>
<keyword evidence="3" id="KW-0548">Nucleotidyltransferase</keyword>
<dbReference type="InterPro" id="IPR017551">
    <property type="entry name" value="TriPribosyl-deP-CoA_syn_CitG"/>
</dbReference>
<name>A0ABS2EM34_9LACO</name>
<dbReference type="HAMAP" id="MF_00397">
    <property type="entry name" value="CitG"/>
    <property type="match status" value="1"/>
</dbReference>
<dbReference type="EC" id="2.4.2.52" evidence="7"/>
<evidence type="ECO:0000313" key="9">
    <source>
        <dbReference type="Proteomes" id="UP000776629"/>
    </source>
</evidence>
<keyword evidence="4 7" id="KW-0547">Nucleotide-binding</keyword>
<dbReference type="GO" id="GO:0016757">
    <property type="term" value="F:glycosyltransferase activity"/>
    <property type="evidence" value="ECO:0007669"/>
    <property type="project" value="UniProtKB-KW"/>
</dbReference>
<comment type="similarity">
    <text evidence="7">Belongs to the CitG/MdcB family.</text>
</comment>
<evidence type="ECO:0000256" key="1">
    <source>
        <dbReference type="ARBA" id="ARBA00001210"/>
    </source>
</evidence>
<evidence type="ECO:0000256" key="5">
    <source>
        <dbReference type="ARBA" id="ARBA00022840"/>
    </source>
</evidence>
<dbReference type="Proteomes" id="UP000776629">
    <property type="component" value="Unassembled WGS sequence"/>
</dbReference>
<evidence type="ECO:0000256" key="4">
    <source>
        <dbReference type="ARBA" id="ARBA00022741"/>
    </source>
</evidence>
<comment type="catalytic activity">
    <reaction evidence="6">
        <text>apo-[citrate lyase ACP] + 2'-(5''-triphospho-alpha-D-ribosyl)-3'-dephospho-CoA = holo-[citrate lyase ACP] + diphosphate</text>
        <dbReference type="Rhea" id="RHEA:16333"/>
        <dbReference type="Rhea" id="RHEA-COMP:10157"/>
        <dbReference type="Rhea" id="RHEA-COMP:10158"/>
        <dbReference type="ChEBI" id="CHEBI:29999"/>
        <dbReference type="ChEBI" id="CHEBI:33019"/>
        <dbReference type="ChEBI" id="CHEBI:61378"/>
        <dbReference type="ChEBI" id="CHEBI:82683"/>
        <dbReference type="EC" id="2.7.7.61"/>
    </reaction>
</comment>
<dbReference type="Gene3D" id="1.10.4200.10">
    <property type="entry name" value="Triphosphoribosyl-dephospho-CoA protein"/>
    <property type="match status" value="1"/>
</dbReference>
<comment type="caution">
    <text evidence="8">The sequence shown here is derived from an EMBL/GenBank/DDBJ whole genome shotgun (WGS) entry which is preliminary data.</text>
</comment>